<evidence type="ECO:0000256" key="1">
    <source>
        <dbReference type="SAM" id="MobiDB-lite"/>
    </source>
</evidence>
<evidence type="ECO:0000313" key="2">
    <source>
        <dbReference type="EMBL" id="WEB55090.1"/>
    </source>
</evidence>
<keyword evidence="2" id="KW-0255">Endonuclease</keyword>
<dbReference type="AlphaFoldDB" id="A0AAX3NI79"/>
<protein>
    <submittedName>
        <fullName evidence="2">HNH endonuclease</fullName>
    </submittedName>
</protein>
<organism evidence="2 3">
    <name type="scientific">Bifidobacterium breve</name>
    <dbReference type="NCBI Taxonomy" id="1685"/>
    <lineage>
        <taxon>Bacteria</taxon>
        <taxon>Bacillati</taxon>
        <taxon>Actinomycetota</taxon>
        <taxon>Actinomycetes</taxon>
        <taxon>Bifidobacteriales</taxon>
        <taxon>Bifidobacteriaceae</taxon>
        <taxon>Bifidobacterium</taxon>
    </lineage>
</organism>
<gene>
    <name evidence="2" type="ORF">PUW55_01475</name>
</gene>
<feature type="region of interest" description="Disordered" evidence="1">
    <location>
        <begin position="1"/>
        <end position="24"/>
    </location>
</feature>
<dbReference type="Gene3D" id="1.10.30.50">
    <property type="match status" value="1"/>
</dbReference>
<dbReference type="Proteomes" id="UP001219009">
    <property type="component" value="Chromosome"/>
</dbReference>
<keyword evidence="2" id="KW-0540">Nuclease</keyword>
<dbReference type="RefSeq" id="WP_226814339.1">
    <property type="nucleotide sequence ID" value="NZ_CP021391.1"/>
</dbReference>
<dbReference type="GO" id="GO:0004519">
    <property type="term" value="F:endonuclease activity"/>
    <property type="evidence" value="ECO:0007669"/>
    <property type="project" value="UniProtKB-KW"/>
</dbReference>
<sequence length="126" mass="14531">MHRETEAQVSNPRKRNGHRRRLEQQRWRHMQADCYICYRPIDYTLRSPDPYSFVIDETIPLARGGTLTHDNSGPAHRWCNAIKGTHSLAWARERVAHLITQGKAPQRAAQVSAGPIRCSDWFGGRE</sequence>
<dbReference type="EMBL" id="CP118083">
    <property type="protein sequence ID" value="WEB55090.1"/>
    <property type="molecule type" value="Genomic_DNA"/>
</dbReference>
<evidence type="ECO:0000313" key="3">
    <source>
        <dbReference type="Proteomes" id="UP001219009"/>
    </source>
</evidence>
<name>A0AAX3NI79_BIFBR</name>
<reference evidence="2" key="1">
    <citation type="submission" date="2023-02" db="EMBL/GenBank/DDBJ databases">
        <authorList>
            <person name="Whidbey C."/>
        </authorList>
    </citation>
    <scope>NUCLEOTIDE SEQUENCE</scope>
    <source>
        <strain evidence="2">VSI11</strain>
    </source>
</reference>
<accession>A0AAX3NI79</accession>
<feature type="compositionally biased region" description="Basic residues" evidence="1">
    <location>
        <begin position="12"/>
        <end position="21"/>
    </location>
</feature>
<keyword evidence="2" id="KW-0378">Hydrolase</keyword>
<proteinExistence type="predicted"/>